<dbReference type="EMBL" id="FOHU01000019">
    <property type="protein sequence ID" value="SET67910.1"/>
    <property type="molecule type" value="Genomic_DNA"/>
</dbReference>
<dbReference type="Proteomes" id="UP000199568">
    <property type="component" value="Unassembled WGS sequence"/>
</dbReference>
<evidence type="ECO:0000259" key="2">
    <source>
        <dbReference type="Pfam" id="PF00578"/>
    </source>
</evidence>
<protein>
    <submittedName>
        <fullName evidence="3">AhpC/TSA family protein</fullName>
    </submittedName>
</protein>
<keyword evidence="1" id="KW-0472">Membrane</keyword>
<dbReference type="SUPFAM" id="SSF52833">
    <property type="entry name" value="Thioredoxin-like"/>
    <property type="match status" value="1"/>
</dbReference>
<dbReference type="GO" id="GO:0016491">
    <property type="term" value="F:oxidoreductase activity"/>
    <property type="evidence" value="ECO:0007669"/>
    <property type="project" value="InterPro"/>
</dbReference>
<dbReference type="AlphaFoldDB" id="A0A1I0GB16"/>
<reference evidence="3 4" key="1">
    <citation type="submission" date="2016-10" db="EMBL/GenBank/DDBJ databases">
        <authorList>
            <person name="de Groot N.N."/>
        </authorList>
    </citation>
    <scope>NUCLEOTIDE SEQUENCE [LARGE SCALE GENOMIC DNA]</scope>
    <source>
        <strain evidence="3 4">DSM 18979</strain>
    </source>
</reference>
<feature type="transmembrane region" description="Helical" evidence="1">
    <location>
        <begin position="6"/>
        <end position="22"/>
    </location>
</feature>
<organism evidence="3 4">
    <name type="scientific">Natronincola peptidivorans</name>
    <dbReference type="NCBI Taxonomy" id="426128"/>
    <lineage>
        <taxon>Bacteria</taxon>
        <taxon>Bacillati</taxon>
        <taxon>Bacillota</taxon>
        <taxon>Clostridia</taxon>
        <taxon>Peptostreptococcales</taxon>
        <taxon>Natronincolaceae</taxon>
        <taxon>Natronincola</taxon>
    </lineage>
</organism>
<dbReference type="InterPro" id="IPR036249">
    <property type="entry name" value="Thioredoxin-like_sf"/>
</dbReference>
<keyword evidence="1" id="KW-1133">Transmembrane helix</keyword>
<keyword evidence="4" id="KW-1185">Reference proteome</keyword>
<evidence type="ECO:0000313" key="3">
    <source>
        <dbReference type="EMBL" id="SET67910.1"/>
    </source>
</evidence>
<gene>
    <name evidence="3" type="ORF">SAMN05660297_03125</name>
</gene>
<name>A0A1I0GB16_9FIRM</name>
<dbReference type="Pfam" id="PF00578">
    <property type="entry name" value="AhpC-TSA"/>
    <property type="match status" value="1"/>
</dbReference>
<keyword evidence="1" id="KW-0812">Transmembrane</keyword>
<accession>A0A1I0GB16</accession>
<dbReference type="STRING" id="426128.SAMN05660297_03125"/>
<dbReference type="InterPro" id="IPR000866">
    <property type="entry name" value="AhpC/TSA"/>
</dbReference>
<dbReference type="GO" id="GO:0016209">
    <property type="term" value="F:antioxidant activity"/>
    <property type="evidence" value="ECO:0007669"/>
    <property type="project" value="InterPro"/>
</dbReference>
<evidence type="ECO:0000313" key="4">
    <source>
        <dbReference type="Proteomes" id="UP000199568"/>
    </source>
</evidence>
<feature type="domain" description="Alkyl hydroperoxide reductase subunit C/ Thiol specific antioxidant" evidence="2">
    <location>
        <begin position="64"/>
        <end position="98"/>
    </location>
</feature>
<sequence length="99" mass="11244">MKKTLIFFSMIALMIIGGLVYFNTSNRTIEESDNLEIIDNQGITHNQQTAGEGLERDEVIGVTIGNIAPDFTLKNTKNQEESLWDYRGKNIVLNFFRST</sequence>
<dbReference type="OrthoDB" id="9809733at2"/>
<evidence type="ECO:0000256" key="1">
    <source>
        <dbReference type="SAM" id="Phobius"/>
    </source>
</evidence>
<dbReference type="Gene3D" id="3.40.30.10">
    <property type="entry name" value="Glutaredoxin"/>
    <property type="match status" value="1"/>
</dbReference>
<proteinExistence type="predicted"/>